<evidence type="ECO:0000256" key="2">
    <source>
        <dbReference type="SAM" id="Phobius"/>
    </source>
</evidence>
<keyword evidence="2" id="KW-0812">Transmembrane</keyword>
<feature type="transmembrane region" description="Helical" evidence="2">
    <location>
        <begin position="20"/>
        <end position="40"/>
    </location>
</feature>
<keyword evidence="2" id="KW-0472">Membrane</keyword>
<organism evidence="3 4">
    <name type="scientific">Thermomonas fusca</name>
    <dbReference type="NCBI Taxonomy" id="215690"/>
    <lineage>
        <taxon>Bacteria</taxon>
        <taxon>Pseudomonadati</taxon>
        <taxon>Pseudomonadota</taxon>
        <taxon>Gammaproteobacteria</taxon>
        <taxon>Lysobacterales</taxon>
        <taxon>Lysobacteraceae</taxon>
        <taxon>Thermomonas</taxon>
    </lineage>
</organism>
<dbReference type="AlphaFoldDB" id="A0A5R9PE64"/>
<evidence type="ECO:0000313" key="3">
    <source>
        <dbReference type="EMBL" id="TLX21672.1"/>
    </source>
</evidence>
<keyword evidence="2" id="KW-1133">Transmembrane helix</keyword>
<gene>
    <name evidence="3" type="ORF">E5S66_09125</name>
</gene>
<dbReference type="EMBL" id="SROY01000003">
    <property type="protein sequence ID" value="TLX21672.1"/>
    <property type="molecule type" value="Genomic_DNA"/>
</dbReference>
<feature type="transmembrane region" description="Helical" evidence="2">
    <location>
        <begin position="150"/>
        <end position="168"/>
    </location>
</feature>
<reference evidence="3 4" key="1">
    <citation type="submission" date="2019-04" db="EMBL/GenBank/DDBJ databases">
        <authorList>
            <person name="Grouzdev D.S."/>
            <person name="Nazina T.N."/>
        </authorList>
    </citation>
    <scope>NUCLEOTIDE SEQUENCE [LARGE SCALE GENOMIC DNA]</scope>
    <source>
        <strain evidence="3 4">SHC 3-19</strain>
    </source>
</reference>
<dbReference type="STRING" id="1123377.GCA_000423885_02120"/>
<proteinExistence type="predicted"/>
<keyword evidence="4" id="KW-1185">Reference proteome</keyword>
<accession>A0A5R9PE64</accession>
<comment type="caution">
    <text evidence="3">The sequence shown here is derived from an EMBL/GenBank/DDBJ whole genome shotgun (WGS) entry which is preliminary data.</text>
</comment>
<feature type="transmembrane region" description="Helical" evidence="2">
    <location>
        <begin position="219"/>
        <end position="236"/>
    </location>
</feature>
<sequence>MSASTFLNELKRRQIYRGGVMYVVAGWVIVQVASTVFPVFDIPGWTIRLVVVAIMLGFPLALVGLWMFESHAARSAPTQAAPAERRRGSDRDGAALAKLVESERAERQRANEELLAALGRMQGAPPSSHALPARSAADTPPPRRSRIGSVLLAVFVSVLAAWGIWILVAPSGAVPQVDDAGKLTQQYVLPAYRQIEQLGAALLAPLLRKLGLGIPPERAFSALMLLLALLVLRHLYRSMAHARRQQSR</sequence>
<dbReference type="Proteomes" id="UP000308508">
    <property type="component" value="Unassembled WGS sequence"/>
</dbReference>
<name>A0A5R9PE64_9GAMM</name>
<feature type="region of interest" description="Disordered" evidence="1">
    <location>
        <begin position="122"/>
        <end position="142"/>
    </location>
</feature>
<evidence type="ECO:0000313" key="4">
    <source>
        <dbReference type="Proteomes" id="UP000308508"/>
    </source>
</evidence>
<evidence type="ECO:0000256" key="1">
    <source>
        <dbReference type="SAM" id="MobiDB-lite"/>
    </source>
</evidence>
<dbReference type="RefSeq" id="WP_138348932.1">
    <property type="nucleotide sequence ID" value="NZ_SROY01000003.1"/>
</dbReference>
<feature type="transmembrane region" description="Helical" evidence="2">
    <location>
        <begin position="46"/>
        <end position="68"/>
    </location>
</feature>
<protein>
    <submittedName>
        <fullName evidence="3">Uncharacterized protein</fullName>
    </submittedName>
</protein>